<sequence>MVWKERNAEAVWEYTSKSQEMDGRPSLSFDLSEHGANSVILDDDSCIKADYLGLNEDIDHHLLKRGEAGDSSLTSPKTRAA</sequence>
<name>A0A2G2VYV2_CAPBA</name>
<accession>A0A2G2VYV2</accession>
<organism evidence="1 2">
    <name type="scientific">Capsicum baccatum</name>
    <name type="common">Peruvian pepper</name>
    <dbReference type="NCBI Taxonomy" id="33114"/>
    <lineage>
        <taxon>Eukaryota</taxon>
        <taxon>Viridiplantae</taxon>
        <taxon>Streptophyta</taxon>
        <taxon>Embryophyta</taxon>
        <taxon>Tracheophyta</taxon>
        <taxon>Spermatophyta</taxon>
        <taxon>Magnoliopsida</taxon>
        <taxon>eudicotyledons</taxon>
        <taxon>Gunneridae</taxon>
        <taxon>Pentapetalae</taxon>
        <taxon>asterids</taxon>
        <taxon>lamiids</taxon>
        <taxon>Solanales</taxon>
        <taxon>Solanaceae</taxon>
        <taxon>Solanoideae</taxon>
        <taxon>Capsiceae</taxon>
        <taxon>Capsicum</taxon>
    </lineage>
</organism>
<protein>
    <submittedName>
        <fullName evidence="1">Uncharacterized protein</fullName>
    </submittedName>
</protein>
<dbReference type="OrthoDB" id="6159439at2759"/>
<keyword evidence="2" id="KW-1185">Reference proteome</keyword>
<dbReference type="EMBL" id="MLFT02000009">
    <property type="protein sequence ID" value="PHT38129.1"/>
    <property type="molecule type" value="Genomic_DNA"/>
</dbReference>
<dbReference type="AlphaFoldDB" id="A0A2G2VYV2"/>
<evidence type="ECO:0000313" key="2">
    <source>
        <dbReference type="Proteomes" id="UP000224567"/>
    </source>
</evidence>
<reference evidence="1 2" key="1">
    <citation type="journal article" date="2017" name="Genome Biol.">
        <title>New reference genome sequences of hot pepper reveal the massive evolution of plant disease-resistance genes by retroduplication.</title>
        <authorList>
            <person name="Kim S."/>
            <person name="Park J."/>
            <person name="Yeom S.I."/>
            <person name="Kim Y.M."/>
            <person name="Seo E."/>
            <person name="Kim K.T."/>
            <person name="Kim M.S."/>
            <person name="Lee J.M."/>
            <person name="Cheong K."/>
            <person name="Shin H.S."/>
            <person name="Kim S.B."/>
            <person name="Han K."/>
            <person name="Lee J."/>
            <person name="Park M."/>
            <person name="Lee H.A."/>
            <person name="Lee H.Y."/>
            <person name="Lee Y."/>
            <person name="Oh S."/>
            <person name="Lee J.H."/>
            <person name="Choi E."/>
            <person name="Choi E."/>
            <person name="Lee S.E."/>
            <person name="Jeon J."/>
            <person name="Kim H."/>
            <person name="Choi G."/>
            <person name="Song H."/>
            <person name="Lee J."/>
            <person name="Lee S.C."/>
            <person name="Kwon J.K."/>
            <person name="Lee H.Y."/>
            <person name="Koo N."/>
            <person name="Hong Y."/>
            <person name="Kim R.W."/>
            <person name="Kang W.H."/>
            <person name="Huh J.H."/>
            <person name="Kang B.C."/>
            <person name="Yang T.J."/>
            <person name="Lee Y.H."/>
            <person name="Bennetzen J.L."/>
            <person name="Choi D."/>
        </authorList>
    </citation>
    <scope>NUCLEOTIDE SEQUENCE [LARGE SCALE GENOMIC DNA]</scope>
    <source>
        <strain evidence="2">cv. PBC81</strain>
    </source>
</reference>
<evidence type="ECO:0000313" key="1">
    <source>
        <dbReference type="EMBL" id="PHT38129.1"/>
    </source>
</evidence>
<reference evidence="2" key="2">
    <citation type="journal article" date="2017" name="J. Anim. Genet.">
        <title>Multiple reference genome sequences of hot pepper reveal the massive evolution of plant disease resistance genes by retroduplication.</title>
        <authorList>
            <person name="Kim S."/>
            <person name="Park J."/>
            <person name="Yeom S.-I."/>
            <person name="Kim Y.-M."/>
            <person name="Seo E."/>
            <person name="Kim K.-T."/>
            <person name="Kim M.-S."/>
            <person name="Lee J.M."/>
            <person name="Cheong K."/>
            <person name="Shin H.-S."/>
            <person name="Kim S.-B."/>
            <person name="Han K."/>
            <person name="Lee J."/>
            <person name="Park M."/>
            <person name="Lee H.-A."/>
            <person name="Lee H.-Y."/>
            <person name="Lee Y."/>
            <person name="Oh S."/>
            <person name="Lee J.H."/>
            <person name="Choi E."/>
            <person name="Choi E."/>
            <person name="Lee S.E."/>
            <person name="Jeon J."/>
            <person name="Kim H."/>
            <person name="Choi G."/>
            <person name="Song H."/>
            <person name="Lee J."/>
            <person name="Lee S.-C."/>
            <person name="Kwon J.-K."/>
            <person name="Lee H.-Y."/>
            <person name="Koo N."/>
            <person name="Hong Y."/>
            <person name="Kim R.W."/>
            <person name="Kang W.-H."/>
            <person name="Huh J.H."/>
            <person name="Kang B.-C."/>
            <person name="Yang T.-J."/>
            <person name="Lee Y.-H."/>
            <person name="Bennetzen J.L."/>
            <person name="Choi D."/>
        </authorList>
    </citation>
    <scope>NUCLEOTIDE SEQUENCE [LARGE SCALE GENOMIC DNA]</scope>
    <source>
        <strain evidence="2">cv. PBC81</strain>
    </source>
</reference>
<gene>
    <name evidence="1" type="ORF">CQW23_21702</name>
</gene>
<dbReference type="Proteomes" id="UP000224567">
    <property type="component" value="Unassembled WGS sequence"/>
</dbReference>
<proteinExistence type="predicted"/>
<comment type="caution">
    <text evidence="1">The sequence shown here is derived from an EMBL/GenBank/DDBJ whole genome shotgun (WGS) entry which is preliminary data.</text>
</comment>